<evidence type="ECO:0000313" key="4">
    <source>
        <dbReference type="Proteomes" id="UP001549184"/>
    </source>
</evidence>
<dbReference type="PANTHER" id="PTHR42852">
    <property type="entry name" value="THIOL:DISULFIDE INTERCHANGE PROTEIN DSBE"/>
    <property type="match status" value="1"/>
</dbReference>
<dbReference type="InterPro" id="IPR000866">
    <property type="entry name" value="AhpC/TSA"/>
</dbReference>
<keyword evidence="4" id="KW-1185">Reference proteome</keyword>
<dbReference type="GO" id="GO:0016853">
    <property type="term" value="F:isomerase activity"/>
    <property type="evidence" value="ECO:0007669"/>
    <property type="project" value="UniProtKB-KW"/>
</dbReference>
<dbReference type="InterPro" id="IPR050553">
    <property type="entry name" value="Thioredoxin_ResA/DsbE_sf"/>
</dbReference>
<gene>
    <name evidence="3" type="ORF">ABIC75_003149</name>
</gene>
<dbReference type="PANTHER" id="PTHR42852:SF13">
    <property type="entry name" value="PROTEIN DIPZ"/>
    <property type="match status" value="1"/>
</dbReference>
<sequence>MMSRSNWAILGAAVLVAAVGGWLQHASQRARVPDGVQVTQAGQIAPDLALPGLDGKEHRLSDYRGKRVLLNFWASWCGPCLKEMPALVQAQAQANVGEHADKTGPIILGIAMDEPAQVRAFLAAHPVNYPILLGSLDSPSTSLRLGNVGEVLPYSVLLDENGRVVFNRRGVLDADDLKAWAAPAAP</sequence>
<dbReference type="InterPro" id="IPR036249">
    <property type="entry name" value="Thioredoxin-like_sf"/>
</dbReference>
<organism evidence="3 4">
    <name type="scientific">Dyella japonica</name>
    <dbReference type="NCBI Taxonomy" id="231455"/>
    <lineage>
        <taxon>Bacteria</taxon>
        <taxon>Pseudomonadati</taxon>
        <taxon>Pseudomonadota</taxon>
        <taxon>Gammaproteobacteria</taxon>
        <taxon>Lysobacterales</taxon>
        <taxon>Rhodanobacteraceae</taxon>
        <taxon>Dyella</taxon>
    </lineage>
</organism>
<dbReference type="EMBL" id="JBEPMU010000004">
    <property type="protein sequence ID" value="MET3653413.1"/>
    <property type="molecule type" value="Genomic_DNA"/>
</dbReference>
<feature type="domain" description="Thioredoxin" evidence="2">
    <location>
        <begin position="39"/>
        <end position="186"/>
    </location>
</feature>
<dbReference type="SUPFAM" id="SSF52833">
    <property type="entry name" value="Thioredoxin-like"/>
    <property type="match status" value="1"/>
</dbReference>
<proteinExistence type="predicted"/>
<dbReference type="InterPro" id="IPR013766">
    <property type="entry name" value="Thioredoxin_domain"/>
</dbReference>
<evidence type="ECO:0000313" key="3">
    <source>
        <dbReference type="EMBL" id="MET3653413.1"/>
    </source>
</evidence>
<keyword evidence="3" id="KW-0413">Isomerase</keyword>
<dbReference type="Pfam" id="PF00578">
    <property type="entry name" value="AhpC-TSA"/>
    <property type="match status" value="1"/>
</dbReference>
<evidence type="ECO:0000259" key="2">
    <source>
        <dbReference type="PROSITE" id="PS51352"/>
    </source>
</evidence>
<reference evidence="3 4" key="1">
    <citation type="submission" date="2024-06" db="EMBL/GenBank/DDBJ databases">
        <title>Sorghum-associated microbial communities from plants grown in Nebraska, USA.</title>
        <authorList>
            <person name="Schachtman D."/>
        </authorList>
    </citation>
    <scope>NUCLEOTIDE SEQUENCE [LARGE SCALE GENOMIC DNA]</scope>
    <source>
        <strain evidence="3 4">1073</strain>
    </source>
</reference>
<comment type="caution">
    <text evidence="3">The sequence shown here is derived from an EMBL/GenBank/DDBJ whole genome shotgun (WGS) entry which is preliminary data.</text>
</comment>
<dbReference type="PROSITE" id="PS51352">
    <property type="entry name" value="THIOREDOXIN_2"/>
    <property type="match status" value="1"/>
</dbReference>
<dbReference type="RefSeq" id="WP_354014794.1">
    <property type="nucleotide sequence ID" value="NZ_JBEPMU010000004.1"/>
</dbReference>
<evidence type="ECO:0000256" key="1">
    <source>
        <dbReference type="ARBA" id="ARBA00023284"/>
    </source>
</evidence>
<dbReference type="CDD" id="cd02966">
    <property type="entry name" value="TlpA_like_family"/>
    <property type="match status" value="1"/>
</dbReference>
<dbReference type="Proteomes" id="UP001549184">
    <property type="component" value="Unassembled WGS sequence"/>
</dbReference>
<dbReference type="Gene3D" id="3.40.30.10">
    <property type="entry name" value="Glutaredoxin"/>
    <property type="match status" value="1"/>
</dbReference>
<dbReference type="PROSITE" id="PS00194">
    <property type="entry name" value="THIOREDOXIN_1"/>
    <property type="match status" value="1"/>
</dbReference>
<name>A0ABV2JX58_9GAMM</name>
<accession>A0ABV2JX58</accession>
<keyword evidence="1" id="KW-0676">Redox-active center</keyword>
<dbReference type="InterPro" id="IPR017937">
    <property type="entry name" value="Thioredoxin_CS"/>
</dbReference>
<protein>
    <submittedName>
        <fullName evidence="3">Thiol-disulfide isomerase/thioredoxin</fullName>
    </submittedName>
</protein>